<keyword evidence="1" id="KW-0614">Plasmid</keyword>
<protein>
    <submittedName>
        <fullName evidence="1">Uncharacterized protein</fullName>
    </submittedName>
</protein>
<evidence type="ECO:0000313" key="1">
    <source>
        <dbReference type="EMBL" id="QIZ23453.1"/>
    </source>
</evidence>
<accession>A0A6H1Q915</accession>
<sequence>MSDEKIPDRIKAKLTIELDFAKEDQPLIGEVLQGILDNLGLSSEGSGSRTAQSHYSYKLESNLPKVPMTMERLFDLMDQAREPGEPTAAEQIADSMHPNYDEAVDWWESLAEGQKQWFIKKHSDVKLVTKAWEVHKEMDFADRVFFQTLK</sequence>
<reference evidence="1" key="1">
    <citation type="submission" date="2020-01" db="EMBL/GenBank/DDBJ databases">
        <authorList>
            <person name="Zhou D."/>
        </authorList>
    </citation>
    <scope>NUCLEOTIDE SEQUENCE</scope>
    <source>
        <strain evidence="1">PA15W</strain>
        <plasmid evidence="1">pPA15W-NR</plasmid>
    </source>
</reference>
<dbReference type="AlphaFoldDB" id="A0A6H1Q915"/>
<organism evidence="1">
    <name type="scientific">Pseudomonas aeruginosa</name>
    <dbReference type="NCBI Taxonomy" id="287"/>
    <lineage>
        <taxon>Bacteria</taxon>
        <taxon>Pseudomonadati</taxon>
        <taxon>Pseudomonadota</taxon>
        <taxon>Gammaproteobacteria</taxon>
        <taxon>Pseudomonadales</taxon>
        <taxon>Pseudomonadaceae</taxon>
        <taxon>Pseudomonas</taxon>
    </lineage>
</organism>
<name>A0A6H1Q915_PSEAI</name>
<proteinExistence type="predicted"/>
<dbReference type="GeneID" id="97170874"/>
<dbReference type="RefSeq" id="WP_009684312.1">
    <property type="nucleotide sequence ID" value="NZ_CAADOK010000454.1"/>
</dbReference>
<geneLocation type="plasmid" evidence="1">
    <name>pPA15W-NR</name>
</geneLocation>
<dbReference type="EMBL" id="MN961672">
    <property type="protein sequence ID" value="QIZ23453.1"/>
    <property type="molecule type" value="Genomic_DNA"/>
</dbReference>